<dbReference type="PROSITE" id="PS00211">
    <property type="entry name" value="ABC_TRANSPORTER_1"/>
    <property type="match status" value="1"/>
</dbReference>
<dbReference type="GO" id="GO:0043190">
    <property type="term" value="C:ATP-binding cassette (ABC) transporter complex"/>
    <property type="evidence" value="ECO:0007669"/>
    <property type="project" value="InterPro"/>
</dbReference>
<dbReference type="InterPro" id="IPR017871">
    <property type="entry name" value="ABC_transporter-like_CS"/>
</dbReference>
<dbReference type="InterPro" id="IPR003439">
    <property type="entry name" value="ABC_transporter-like_ATP-bd"/>
</dbReference>
<evidence type="ECO:0000313" key="6">
    <source>
        <dbReference type="Proteomes" id="UP000316167"/>
    </source>
</evidence>
<gene>
    <name evidence="5" type="ORF">IQ13_0184</name>
</gene>
<evidence type="ECO:0000256" key="3">
    <source>
        <dbReference type="ARBA" id="ARBA00022840"/>
    </source>
</evidence>
<evidence type="ECO:0000256" key="2">
    <source>
        <dbReference type="ARBA" id="ARBA00022741"/>
    </source>
</evidence>
<dbReference type="SUPFAM" id="SSF50331">
    <property type="entry name" value="MOP-like"/>
    <property type="match status" value="1"/>
</dbReference>
<dbReference type="InterPro" id="IPR013611">
    <property type="entry name" value="Transp-assoc_OB_typ2"/>
</dbReference>
<dbReference type="Proteomes" id="UP000316167">
    <property type="component" value="Unassembled WGS sequence"/>
</dbReference>
<dbReference type="SUPFAM" id="SSF52540">
    <property type="entry name" value="P-loop containing nucleoside triphosphate hydrolases"/>
    <property type="match status" value="1"/>
</dbReference>
<dbReference type="InterPro" id="IPR008995">
    <property type="entry name" value="Mo/tungstate-bd_C_term_dom"/>
</dbReference>
<dbReference type="InterPro" id="IPR050093">
    <property type="entry name" value="ABC_SmlMolc_Importer"/>
</dbReference>
<keyword evidence="3 5" id="KW-0067">ATP-binding</keyword>
<reference evidence="5 6" key="1">
    <citation type="journal article" date="2015" name="Stand. Genomic Sci.">
        <title>Genomic Encyclopedia of Bacterial and Archaeal Type Strains, Phase III: the genomes of soil and plant-associated and newly described type strains.</title>
        <authorList>
            <person name="Whitman W.B."/>
            <person name="Woyke T."/>
            <person name="Klenk H.P."/>
            <person name="Zhou Y."/>
            <person name="Lilburn T.G."/>
            <person name="Beck B.J."/>
            <person name="De Vos P."/>
            <person name="Vandamme P."/>
            <person name="Eisen J.A."/>
            <person name="Garrity G."/>
            <person name="Hugenholtz P."/>
            <person name="Kyrpides N.C."/>
        </authorList>
    </citation>
    <scope>NUCLEOTIDE SEQUENCE [LARGE SCALE GENOMIC DNA]</scope>
    <source>
        <strain evidence="5 6">CGMCC 1.7271</strain>
    </source>
</reference>
<dbReference type="SMART" id="SM00382">
    <property type="entry name" value="AAA"/>
    <property type="match status" value="1"/>
</dbReference>
<accession>A0A562SWA1</accession>
<evidence type="ECO:0000256" key="1">
    <source>
        <dbReference type="ARBA" id="ARBA00022448"/>
    </source>
</evidence>
<dbReference type="PANTHER" id="PTHR42781:SF4">
    <property type="entry name" value="SPERMIDINE_PUTRESCINE IMPORT ATP-BINDING PROTEIN POTA"/>
    <property type="match status" value="1"/>
</dbReference>
<feature type="domain" description="ABC transporter" evidence="4">
    <location>
        <begin position="15"/>
        <end position="242"/>
    </location>
</feature>
<proteinExistence type="predicted"/>
<keyword evidence="1" id="KW-0813">Transport</keyword>
<dbReference type="Gene3D" id="3.40.50.300">
    <property type="entry name" value="P-loop containing nucleotide triphosphate hydrolases"/>
    <property type="match status" value="1"/>
</dbReference>
<dbReference type="EMBL" id="VLLE01000002">
    <property type="protein sequence ID" value="TWI85030.1"/>
    <property type="molecule type" value="Genomic_DNA"/>
</dbReference>
<dbReference type="GO" id="GO:0005524">
    <property type="term" value="F:ATP binding"/>
    <property type="evidence" value="ECO:0007669"/>
    <property type="project" value="UniProtKB-KW"/>
</dbReference>
<dbReference type="PROSITE" id="PS50893">
    <property type="entry name" value="ABC_TRANSPORTER_2"/>
    <property type="match status" value="1"/>
</dbReference>
<organism evidence="5 6">
    <name type="scientific">Lacibacter cauensis</name>
    <dbReference type="NCBI Taxonomy" id="510947"/>
    <lineage>
        <taxon>Bacteria</taxon>
        <taxon>Pseudomonadati</taxon>
        <taxon>Bacteroidota</taxon>
        <taxon>Chitinophagia</taxon>
        <taxon>Chitinophagales</taxon>
        <taxon>Chitinophagaceae</taxon>
        <taxon>Lacibacter</taxon>
    </lineage>
</organism>
<keyword evidence="2" id="KW-0547">Nucleotide-binding</keyword>
<evidence type="ECO:0000313" key="5">
    <source>
        <dbReference type="EMBL" id="TWI85030.1"/>
    </source>
</evidence>
<keyword evidence="6" id="KW-1185">Reference proteome</keyword>
<dbReference type="PANTHER" id="PTHR42781">
    <property type="entry name" value="SPERMIDINE/PUTRESCINE IMPORT ATP-BINDING PROTEIN POTA"/>
    <property type="match status" value="1"/>
</dbReference>
<dbReference type="Pfam" id="PF00005">
    <property type="entry name" value="ABC_tran"/>
    <property type="match status" value="1"/>
</dbReference>
<sequence length="325" mass="36190">MLFVYSVLLSGMALLEVRNVFKREGETVAVNGISFVQEPFQKIGIAGETGSGKSTLLKMVAGFVQPDAGELFFNGQKILGPFDQLIPGHPGIGYLSQHFELRNNYWVNDFLDMANKLPEEEEQRIFAVCEIDHLLRRRTHQLSGGEKQRIALARLLITSPKLLILDEPFSNLDAMHKATMKRVVEEAGKQFGTSFILVSHEPADLLAWADTVFIMQAGKILQQGTAAEVYEQPVSEYAAGLLGEYSAVDATLFNKSNEQSKLLLRPQQLQLTTKESNAVEAVVAAVHYRGAYSLLELAVKEERLYLLQTDRSVQKGDTVYVRLAD</sequence>
<dbReference type="GO" id="GO:0016887">
    <property type="term" value="F:ATP hydrolysis activity"/>
    <property type="evidence" value="ECO:0007669"/>
    <property type="project" value="InterPro"/>
</dbReference>
<dbReference type="Pfam" id="PF08402">
    <property type="entry name" value="TOBE_2"/>
    <property type="match status" value="1"/>
</dbReference>
<dbReference type="GO" id="GO:0022857">
    <property type="term" value="F:transmembrane transporter activity"/>
    <property type="evidence" value="ECO:0007669"/>
    <property type="project" value="InterPro"/>
</dbReference>
<protein>
    <submittedName>
        <fullName evidence="5">Iron(III) transport system ATP-binding protein</fullName>
    </submittedName>
</protein>
<name>A0A562SWA1_9BACT</name>
<comment type="caution">
    <text evidence="5">The sequence shown here is derived from an EMBL/GenBank/DDBJ whole genome shotgun (WGS) entry which is preliminary data.</text>
</comment>
<evidence type="ECO:0000259" key="4">
    <source>
        <dbReference type="PROSITE" id="PS50893"/>
    </source>
</evidence>
<dbReference type="InterPro" id="IPR003593">
    <property type="entry name" value="AAA+_ATPase"/>
</dbReference>
<dbReference type="AlphaFoldDB" id="A0A562SWA1"/>
<dbReference type="InterPro" id="IPR027417">
    <property type="entry name" value="P-loop_NTPase"/>
</dbReference>